<evidence type="ECO:0000256" key="1">
    <source>
        <dbReference type="ARBA" id="ARBA00004141"/>
    </source>
</evidence>
<evidence type="ECO:0000256" key="9">
    <source>
        <dbReference type="SAM" id="MobiDB-lite"/>
    </source>
</evidence>
<comment type="similarity">
    <text evidence="2">Belongs to the oligopeptide OPT transporter family.</text>
</comment>
<feature type="transmembrane region" description="Helical" evidence="10">
    <location>
        <begin position="182"/>
        <end position="203"/>
    </location>
</feature>
<feature type="transmembrane region" description="Helical" evidence="10">
    <location>
        <begin position="318"/>
        <end position="337"/>
    </location>
</feature>
<evidence type="ECO:0000256" key="2">
    <source>
        <dbReference type="ARBA" id="ARBA00008807"/>
    </source>
</evidence>
<evidence type="ECO:0000256" key="8">
    <source>
        <dbReference type="ARBA" id="ARBA00023136"/>
    </source>
</evidence>
<evidence type="ECO:0000256" key="5">
    <source>
        <dbReference type="ARBA" id="ARBA00022856"/>
    </source>
</evidence>
<keyword evidence="3" id="KW-0813">Transport</keyword>
<feature type="transmembrane region" description="Helical" evidence="10">
    <location>
        <begin position="83"/>
        <end position="102"/>
    </location>
</feature>
<organism evidence="11 12">
    <name type="scientific">Conoideocrella luteorostrata</name>
    <dbReference type="NCBI Taxonomy" id="1105319"/>
    <lineage>
        <taxon>Eukaryota</taxon>
        <taxon>Fungi</taxon>
        <taxon>Dikarya</taxon>
        <taxon>Ascomycota</taxon>
        <taxon>Pezizomycotina</taxon>
        <taxon>Sordariomycetes</taxon>
        <taxon>Hypocreomycetidae</taxon>
        <taxon>Hypocreales</taxon>
        <taxon>Clavicipitaceae</taxon>
        <taxon>Conoideocrella</taxon>
    </lineage>
</organism>
<feature type="transmembrane region" description="Helical" evidence="10">
    <location>
        <begin position="241"/>
        <end position="259"/>
    </location>
</feature>
<evidence type="ECO:0000256" key="3">
    <source>
        <dbReference type="ARBA" id="ARBA00022448"/>
    </source>
</evidence>
<feature type="transmembrane region" description="Helical" evidence="10">
    <location>
        <begin position="656"/>
        <end position="674"/>
    </location>
</feature>
<dbReference type="Pfam" id="PF03169">
    <property type="entry name" value="OPT"/>
    <property type="match status" value="1"/>
</dbReference>
<evidence type="ECO:0000313" key="12">
    <source>
        <dbReference type="Proteomes" id="UP001251528"/>
    </source>
</evidence>
<dbReference type="GO" id="GO:0016020">
    <property type="term" value="C:membrane"/>
    <property type="evidence" value="ECO:0007669"/>
    <property type="project" value="UniProtKB-SubCell"/>
</dbReference>
<dbReference type="PANTHER" id="PTHR22601">
    <property type="entry name" value="ISP4 LIKE PROTEIN"/>
    <property type="match status" value="1"/>
</dbReference>
<feature type="transmembrane region" description="Helical" evidence="10">
    <location>
        <begin position="731"/>
        <end position="755"/>
    </location>
</feature>
<feature type="transmembrane region" description="Helical" evidence="10">
    <location>
        <begin position="150"/>
        <end position="170"/>
    </location>
</feature>
<feature type="transmembrane region" description="Helical" evidence="10">
    <location>
        <begin position="503"/>
        <end position="526"/>
    </location>
</feature>
<evidence type="ECO:0000256" key="7">
    <source>
        <dbReference type="ARBA" id="ARBA00022989"/>
    </source>
</evidence>
<dbReference type="InterPro" id="IPR004813">
    <property type="entry name" value="OPT"/>
</dbReference>
<feature type="transmembrane region" description="Helical" evidence="10">
    <location>
        <begin position="686"/>
        <end position="711"/>
    </location>
</feature>
<feature type="transmembrane region" description="Helical" evidence="10">
    <location>
        <begin position="585"/>
        <end position="609"/>
    </location>
</feature>
<dbReference type="Proteomes" id="UP001251528">
    <property type="component" value="Unassembled WGS sequence"/>
</dbReference>
<comment type="subcellular location">
    <subcellularLocation>
        <location evidence="1">Membrane</location>
        <topology evidence="1">Multi-pass membrane protein</topology>
    </subcellularLocation>
</comment>
<dbReference type="AlphaFoldDB" id="A0AAJ0CEV7"/>
<keyword evidence="4 10" id="KW-0812">Transmembrane</keyword>
<proteinExistence type="inferred from homology"/>
<comment type="caution">
    <text evidence="11">The sequence shown here is derived from an EMBL/GenBank/DDBJ whole genome shotgun (WGS) entry which is preliminary data.</text>
</comment>
<feature type="transmembrane region" description="Helical" evidence="10">
    <location>
        <begin position="396"/>
        <end position="417"/>
    </location>
</feature>
<dbReference type="EMBL" id="JASWJB010000420">
    <property type="protein sequence ID" value="KAK2590583.1"/>
    <property type="molecule type" value="Genomic_DNA"/>
</dbReference>
<feature type="transmembrane region" description="Helical" evidence="10">
    <location>
        <begin position="108"/>
        <end position="129"/>
    </location>
</feature>
<feature type="transmembrane region" description="Helical" evidence="10">
    <location>
        <begin position="477"/>
        <end position="496"/>
    </location>
</feature>
<feature type="region of interest" description="Disordered" evidence="9">
    <location>
        <begin position="1"/>
        <end position="23"/>
    </location>
</feature>
<keyword evidence="7 10" id="KW-1133">Transmembrane helix</keyword>
<keyword evidence="8 10" id="KW-0472">Membrane</keyword>
<evidence type="ECO:0008006" key="13">
    <source>
        <dbReference type="Google" id="ProtNLM"/>
    </source>
</evidence>
<accession>A0AAJ0CEV7</accession>
<gene>
    <name evidence="11" type="ORF">QQS21_011729</name>
</gene>
<evidence type="ECO:0000256" key="10">
    <source>
        <dbReference type="SAM" id="Phobius"/>
    </source>
</evidence>
<dbReference type="GO" id="GO:0035673">
    <property type="term" value="F:oligopeptide transmembrane transporter activity"/>
    <property type="evidence" value="ECO:0007669"/>
    <property type="project" value="InterPro"/>
</dbReference>
<keyword evidence="5" id="KW-0571">Peptide transport</keyword>
<evidence type="ECO:0000313" key="11">
    <source>
        <dbReference type="EMBL" id="KAK2590583.1"/>
    </source>
</evidence>
<keyword evidence="6" id="KW-0653">Protein transport</keyword>
<dbReference type="InterPro" id="IPR004648">
    <property type="entry name" value="Oligpept_transpt"/>
</dbReference>
<protein>
    <recommendedName>
        <fullName evidence="13">Oligopeptide transporter</fullName>
    </recommendedName>
</protein>
<evidence type="ECO:0000256" key="6">
    <source>
        <dbReference type="ARBA" id="ARBA00022927"/>
    </source>
</evidence>
<dbReference type="NCBIfam" id="TIGR00728">
    <property type="entry name" value="OPT_sfam"/>
    <property type="match status" value="1"/>
</dbReference>
<evidence type="ECO:0000256" key="4">
    <source>
        <dbReference type="ARBA" id="ARBA00022692"/>
    </source>
</evidence>
<sequence length="787" mass="87032">MAMTTKSGDGDGDGPTPAIHQATSNISSEPAKVKFEPIDIETVDVSSGASYDLTKPATEFDVITHSIHLQDDPNLPAITFRSMFIGLGLSIFGGVLSGIYYFKPQAISIPTAFIAIIAFLLGEAMALGIPRKGRIGRFLNPGPFNIKEHLAITIMANSASGAALGLEIVSTQRLYYNNRVSLALTFFMLISSQFLGYGMAGLMRRTMVYPSAMLWPANLPINSMLESLHRREASNRKPLRVFIYVAMGIFVWELFPQWICPLLTGVSIFCLSNRSSRVFTNLFGGAEGNEGLGLFSLCFDWQYISGGLSPLYFPVSSLISQGIGICCCIVLFCGVYYQNIWDAQRYPFLSQLIFSNTSTPEEAVQWNQTAAIGPDGKIDMSAVELLGLPAFASSNVLNVLLTNMCIAAAVVHLVLWYPTETKVAFAFLHPKNLFNAARNLPSRLRHPLASSSEPDEMKPHYDPHYVLIQKYKPCPDWWYGIILVLSLAVGLVIIYQSNSGLPWWAFFISCIVGYSLLVVLGSLQGITGVPFTIQSIVQMIGGYLRPGYPVANMYFSLYGYNALLQGKLLAQDLKFGQYGHLAPRVTFSMQMIGTLVGAVFNLIMANSIIDNQFDILRSVQGTNIWSGWQAQQFNAQSVTFGGLPHELFSVGGKYQWVPLSMLLGFLAPLPGYLAHRKWPKLGMHHVNTPIIFFYMCYLNVGINSSIMMFFIMGFTSQWFVRRRYPNIFVRYNYLVSAALDGGTSIMVFILSFAVLGASGAAVKFPNYWGKTDTGFVDYCFKTPSKGE</sequence>
<name>A0AAJ0CEV7_9HYPO</name>
<reference evidence="11" key="1">
    <citation type="submission" date="2023-06" db="EMBL/GenBank/DDBJ databases">
        <title>Conoideocrella luteorostrata (Hypocreales: Clavicipitaceae), a potential biocontrol fungus for elongate hemlock scale in United States Christmas tree production areas.</title>
        <authorList>
            <person name="Barrett H."/>
            <person name="Lovett B."/>
            <person name="Macias A.M."/>
            <person name="Stajich J.E."/>
            <person name="Kasson M.T."/>
        </authorList>
    </citation>
    <scope>NUCLEOTIDE SEQUENCE</scope>
    <source>
        <strain evidence="11">ARSEF 14590</strain>
    </source>
</reference>
<dbReference type="GO" id="GO:0015031">
    <property type="term" value="P:protein transport"/>
    <property type="evidence" value="ECO:0007669"/>
    <property type="project" value="UniProtKB-KW"/>
</dbReference>
<keyword evidence="12" id="KW-1185">Reference proteome</keyword>